<dbReference type="GO" id="GO:0010181">
    <property type="term" value="F:FMN binding"/>
    <property type="evidence" value="ECO:0007669"/>
    <property type="project" value="InterPro"/>
</dbReference>
<evidence type="ECO:0000313" key="4">
    <source>
        <dbReference type="Proteomes" id="UP000215896"/>
    </source>
</evidence>
<dbReference type="EMBL" id="NMVO01000014">
    <property type="protein sequence ID" value="OYO12623.1"/>
    <property type="molecule type" value="Genomic_DNA"/>
</dbReference>
<sequence>MSEPAEPRDDLVAGVPAAEHLRRGMATFATGVTVITAYAGEIQYAMTANSFTSLSLDPPLVMVSVARGGRFHRPVLDAGAWAVSVLGADQLELARHFSDAHRDRLRQFETVPHRISTITGSPLLLGSLAWFECVTDRVVEAGDHSLLIGAVHSCWVTERPGRPLTYFRGAFLPGPG</sequence>
<dbReference type="Gene3D" id="2.30.110.10">
    <property type="entry name" value="Electron Transport, Fmn-binding Protein, Chain A"/>
    <property type="match status" value="1"/>
</dbReference>
<dbReference type="InterPro" id="IPR002563">
    <property type="entry name" value="Flavin_Rdtase-like_dom"/>
</dbReference>
<evidence type="ECO:0000256" key="1">
    <source>
        <dbReference type="ARBA" id="ARBA00023002"/>
    </source>
</evidence>
<organism evidence="3 4">
    <name type="scientific">Enemella evansiae</name>
    <dbReference type="NCBI Taxonomy" id="2016499"/>
    <lineage>
        <taxon>Bacteria</taxon>
        <taxon>Bacillati</taxon>
        <taxon>Actinomycetota</taxon>
        <taxon>Actinomycetes</taxon>
        <taxon>Propionibacteriales</taxon>
        <taxon>Propionibacteriaceae</taxon>
        <taxon>Enemella</taxon>
    </lineage>
</organism>
<dbReference type="PANTHER" id="PTHR30466">
    <property type="entry name" value="FLAVIN REDUCTASE"/>
    <property type="match status" value="1"/>
</dbReference>
<dbReference type="GO" id="GO:0042602">
    <property type="term" value="F:riboflavin reductase (NADPH) activity"/>
    <property type="evidence" value="ECO:0007669"/>
    <property type="project" value="TreeGrafter"/>
</dbReference>
<protein>
    <submittedName>
        <fullName evidence="3">Reductase</fullName>
    </submittedName>
</protein>
<dbReference type="Proteomes" id="UP000215896">
    <property type="component" value="Unassembled WGS sequence"/>
</dbReference>
<feature type="domain" description="Flavin reductase like" evidence="2">
    <location>
        <begin position="25"/>
        <end position="173"/>
    </location>
</feature>
<dbReference type="PANTHER" id="PTHR30466:SF1">
    <property type="entry name" value="FMN REDUCTASE (NADH) RUTF"/>
    <property type="match status" value="1"/>
</dbReference>
<comment type="caution">
    <text evidence="3">The sequence shown here is derived from an EMBL/GenBank/DDBJ whole genome shotgun (WGS) entry which is preliminary data.</text>
</comment>
<keyword evidence="1" id="KW-0560">Oxidoreductase</keyword>
<dbReference type="OrthoDB" id="9792858at2"/>
<keyword evidence="4" id="KW-1185">Reference proteome</keyword>
<dbReference type="AlphaFoldDB" id="A0A255GEA4"/>
<reference evidence="3 4" key="1">
    <citation type="submission" date="2017-07" db="EMBL/GenBank/DDBJ databases">
        <title>Draft whole genome sequences of clinical Proprionibacteriaceae strains.</title>
        <authorList>
            <person name="Bernier A.-M."/>
            <person name="Bernard K."/>
            <person name="Domingo M.-C."/>
        </authorList>
    </citation>
    <scope>NUCLEOTIDE SEQUENCE [LARGE SCALE GENOMIC DNA]</scope>
    <source>
        <strain evidence="3 4">NML 030167</strain>
    </source>
</reference>
<dbReference type="RefSeq" id="WP_094359218.1">
    <property type="nucleotide sequence ID" value="NZ_NMVK01000021.1"/>
</dbReference>
<dbReference type="InterPro" id="IPR050268">
    <property type="entry name" value="NADH-dep_flavin_reductase"/>
</dbReference>
<evidence type="ECO:0000313" key="3">
    <source>
        <dbReference type="EMBL" id="OYO12623.1"/>
    </source>
</evidence>
<gene>
    <name evidence="3" type="ORF">CGZ94_11945</name>
</gene>
<proteinExistence type="predicted"/>
<dbReference type="SMART" id="SM00903">
    <property type="entry name" value="Flavin_Reduct"/>
    <property type="match status" value="1"/>
</dbReference>
<dbReference type="Pfam" id="PF01613">
    <property type="entry name" value="Flavin_Reduct"/>
    <property type="match status" value="1"/>
</dbReference>
<name>A0A255GEA4_9ACTN</name>
<dbReference type="InterPro" id="IPR012349">
    <property type="entry name" value="Split_barrel_FMN-bd"/>
</dbReference>
<accession>A0A255GEA4</accession>
<evidence type="ECO:0000259" key="2">
    <source>
        <dbReference type="SMART" id="SM00903"/>
    </source>
</evidence>
<dbReference type="SUPFAM" id="SSF50475">
    <property type="entry name" value="FMN-binding split barrel"/>
    <property type="match status" value="1"/>
</dbReference>